<proteinExistence type="predicted"/>
<dbReference type="GO" id="GO:0004523">
    <property type="term" value="F:RNA-DNA hybrid ribonuclease activity"/>
    <property type="evidence" value="ECO:0007669"/>
    <property type="project" value="InterPro"/>
</dbReference>
<comment type="caution">
    <text evidence="2">The sequence shown here is derived from an EMBL/GenBank/DDBJ whole genome shotgun (WGS) entry which is preliminary data.</text>
</comment>
<evidence type="ECO:0000313" key="2">
    <source>
        <dbReference type="EMBL" id="MBA0676727.1"/>
    </source>
</evidence>
<dbReference type="AlphaFoldDB" id="A0A7J8WNU4"/>
<gene>
    <name evidence="2" type="ORF">Goari_018191</name>
</gene>
<dbReference type="InterPro" id="IPR002156">
    <property type="entry name" value="RNaseH_domain"/>
</dbReference>
<evidence type="ECO:0000313" key="3">
    <source>
        <dbReference type="Proteomes" id="UP000593577"/>
    </source>
</evidence>
<accession>A0A7J8WNU4</accession>
<keyword evidence="3" id="KW-1185">Reference proteome</keyword>
<dbReference type="Gene3D" id="3.30.420.10">
    <property type="entry name" value="Ribonuclease H-like superfamily/Ribonuclease H"/>
    <property type="match status" value="1"/>
</dbReference>
<dbReference type="InterPro" id="IPR012337">
    <property type="entry name" value="RNaseH-like_sf"/>
</dbReference>
<reference evidence="2 3" key="1">
    <citation type="journal article" date="2019" name="Genome Biol. Evol.">
        <title>Insights into the evolution of the New World diploid cottons (Gossypium, subgenus Houzingenia) based on genome sequencing.</title>
        <authorList>
            <person name="Grover C.E."/>
            <person name="Arick M.A. 2nd"/>
            <person name="Thrash A."/>
            <person name="Conover J.L."/>
            <person name="Sanders W.S."/>
            <person name="Peterson D.G."/>
            <person name="Frelichowski J.E."/>
            <person name="Scheffler J.A."/>
            <person name="Scheffler B.E."/>
            <person name="Wendel J.F."/>
        </authorList>
    </citation>
    <scope>NUCLEOTIDE SEQUENCE [LARGE SCALE GENOMIC DNA]</scope>
    <source>
        <strain evidence="2">185</strain>
        <tissue evidence="2">Leaf</tissue>
    </source>
</reference>
<organism evidence="2 3">
    <name type="scientific">Gossypium aridum</name>
    <name type="common">American cotton</name>
    <name type="synonym">Erioxylum aridum</name>
    <dbReference type="NCBI Taxonomy" id="34290"/>
    <lineage>
        <taxon>Eukaryota</taxon>
        <taxon>Viridiplantae</taxon>
        <taxon>Streptophyta</taxon>
        <taxon>Embryophyta</taxon>
        <taxon>Tracheophyta</taxon>
        <taxon>Spermatophyta</taxon>
        <taxon>Magnoliopsida</taxon>
        <taxon>eudicotyledons</taxon>
        <taxon>Gunneridae</taxon>
        <taxon>Pentapetalae</taxon>
        <taxon>rosids</taxon>
        <taxon>malvids</taxon>
        <taxon>Malvales</taxon>
        <taxon>Malvaceae</taxon>
        <taxon>Malvoideae</taxon>
        <taxon>Gossypium</taxon>
    </lineage>
</organism>
<dbReference type="SUPFAM" id="SSF53098">
    <property type="entry name" value="Ribonuclease H-like"/>
    <property type="match status" value="1"/>
</dbReference>
<evidence type="ECO:0000259" key="1">
    <source>
        <dbReference type="Pfam" id="PF13456"/>
    </source>
</evidence>
<dbReference type="EMBL" id="JABFAA010000002">
    <property type="protein sequence ID" value="MBA0676727.1"/>
    <property type="molecule type" value="Genomic_DNA"/>
</dbReference>
<dbReference type="InterPro" id="IPR036397">
    <property type="entry name" value="RNaseH_sf"/>
</dbReference>
<feature type="domain" description="RNase H type-1" evidence="1">
    <location>
        <begin position="13"/>
        <end position="72"/>
    </location>
</feature>
<sequence length="82" mass="9467">MSTSFINKEFTKTDGAIQVMSGSATAGRVLCNENGDWILGYNKFLRNCSIFYTEFWGILNGLKLIQRRGHESQWALRYILRE</sequence>
<name>A0A7J8WNU4_GOSAI</name>
<dbReference type="Pfam" id="PF13456">
    <property type="entry name" value="RVT_3"/>
    <property type="match status" value="1"/>
</dbReference>
<protein>
    <recommendedName>
        <fullName evidence="1">RNase H type-1 domain-containing protein</fullName>
    </recommendedName>
</protein>
<dbReference type="Proteomes" id="UP000593577">
    <property type="component" value="Unassembled WGS sequence"/>
</dbReference>
<dbReference type="GO" id="GO:0003676">
    <property type="term" value="F:nucleic acid binding"/>
    <property type="evidence" value="ECO:0007669"/>
    <property type="project" value="InterPro"/>
</dbReference>